<dbReference type="InterPro" id="IPR036388">
    <property type="entry name" value="WH-like_DNA-bd_sf"/>
</dbReference>
<evidence type="ECO:0000313" key="2">
    <source>
        <dbReference type="EMBL" id="AUX37093.1"/>
    </source>
</evidence>
<dbReference type="AlphaFoldDB" id="A0A4P2R506"/>
<dbReference type="InterPro" id="IPR013324">
    <property type="entry name" value="RNA_pol_sigma_r3/r4-like"/>
</dbReference>
<protein>
    <recommendedName>
        <fullName evidence="4">RNA polymerase sigma factor 70 region 4 type 2 domain-containing protein</fullName>
    </recommendedName>
</protein>
<evidence type="ECO:0000256" key="1">
    <source>
        <dbReference type="SAM" id="MobiDB-lite"/>
    </source>
</evidence>
<reference evidence="2 3" key="1">
    <citation type="submission" date="2015-09" db="EMBL/GenBank/DDBJ databases">
        <title>Sorangium comparison.</title>
        <authorList>
            <person name="Zaburannyi N."/>
            <person name="Bunk B."/>
            <person name="Overmann J."/>
            <person name="Mueller R."/>
        </authorList>
    </citation>
    <scope>NUCLEOTIDE SEQUENCE [LARGE SCALE GENOMIC DNA]</scope>
    <source>
        <strain evidence="2 3">So ce836</strain>
    </source>
</reference>
<feature type="region of interest" description="Disordered" evidence="1">
    <location>
        <begin position="1"/>
        <end position="47"/>
    </location>
</feature>
<dbReference type="EMBL" id="CP012672">
    <property type="protein sequence ID" value="AUX37093.1"/>
    <property type="molecule type" value="Genomic_DNA"/>
</dbReference>
<sequence>MGGTHLAGGRASEKDGRHPSPGGRASRKRREAPVSATTTDAVNELDPGPRFVLVAHDLDGISMAQIAEDTRLPLSAPYKRRAKAIGALPDVLSRPEAREICTQKVAMR</sequence>
<name>A0A4P2R506_SORCE</name>
<evidence type="ECO:0008006" key="4">
    <source>
        <dbReference type="Google" id="ProtNLM"/>
    </source>
</evidence>
<organism evidence="2 3">
    <name type="scientific">Sorangium cellulosum</name>
    <name type="common">Polyangium cellulosum</name>
    <dbReference type="NCBI Taxonomy" id="56"/>
    <lineage>
        <taxon>Bacteria</taxon>
        <taxon>Pseudomonadati</taxon>
        <taxon>Myxococcota</taxon>
        <taxon>Polyangia</taxon>
        <taxon>Polyangiales</taxon>
        <taxon>Polyangiaceae</taxon>
        <taxon>Sorangium</taxon>
    </lineage>
</organism>
<dbReference type="SUPFAM" id="SSF88659">
    <property type="entry name" value="Sigma3 and sigma4 domains of RNA polymerase sigma factors"/>
    <property type="match status" value="1"/>
</dbReference>
<accession>A0A4P2R506</accession>
<evidence type="ECO:0000313" key="3">
    <source>
        <dbReference type="Proteomes" id="UP000295497"/>
    </source>
</evidence>
<gene>
    <name evidence="2" type="ORF">SOCE836_093130</name>
</gene>
<dbReference type="Proteomes" id="UP000295497">
    <property type="component" value="Chromosome"/>
</dbReference>
<dbReference type="Gene3D" id="1.10.10.10">
    <property type="entry name" value="Winged helix-like DNA-binding domain superfamily/Winged helix DNA-binding domain"/>
    <property type="match status" value="1"/>
</dbReference>
<proteinExistence type="predicted"/>